<proteinExistence type="inferred from homology"/>
<dbReference type="Gene3D" id="3.10.129.10">
    <property type="entry name" value="Hotdog Thioesterase"/>
    <property type="match status" value="1"/>
</dbReference>
<dbReference type="AlphaFoldDB" id="A0A327KUD5"/>
<accession>A0A327KUD5</accession>
<dbReference type="SUPFAM" id="SSF54637">
    <property type="entry name" value="Thioesterase/thiol ester dehydrase-isomerase"/>
    <property type="match status" value="1"/>
</dbReference>
<dbReference type="InterPro" id="IPR029069">
    <property type="entry name" value="HotDog_dom_sf"/>
</dbReference>
<protein>
    <submittedName>
        <fullName evidence="4">Uncharacterized protein</fullName>
    </submittedName>
</protein>
<dbReference type="CDD" id="cd00586">
    <property type="entry name" value="4HBT"/>
    <property type="match status" value="1"/>
</dbReference>
<reference evidence="4 5" key="1">
    <citation type="submission" date="2017-07" db="EMBL/GenBank/DDBJ databases">
        <title>Draft Genome Sequences of Select Purple Nonsulfur Bacteria.</title>
        <authorList>
            <person name="Lasarre B."/>
            <person name="Mckinlay J.B."/>
        </authorList>
    </citation>
    <scope>NUCLEOTIDE SEQUENCE [LARGE SCALE GENOMIC DNA]</scope>
    <source>
        <strain evidence="4 5">DSM 11907</strain>
    </source>
</reference>
<keyword evidence="5" id="KW-1185">Reference proteome</keyword>
<gene>
    <name evidence="4" type="ORF">CH338_02660</name>
</gene>
<evidence type="ECO:0000256" key="3">
    <source>
        <dbReference type="SAM" id="MobiDB-lite"/>
    </source>
</evidence>
<dbReference type="EMBL" id="NPEU01000014">
    <property type="protein sequence ID" value="RAI41574.1"/>
    <property type="molecule type" value="Genomic_DNA"/>
</dbReference>
<keyword evidence="2" id="KW-0378">Hydrolase</keyword>
<dbReference type="InterPro" id="IPR050563">
    <property type="entry name" value="4-hydroxybenzoyl-CoA_TE"/>
</dbReference>
<comment type="similarity">
    <text evidence="1">Belongs to the 4-hydroxybenzoyl-CoA thioesterase family.</text>
</comment>
<feature type="region of interest" description="Disordered" evidence="3">
    <location>
        <begin position="1"/>
        <end position="22"/>
    </location>
</feature>
<sequence length="156" mass="17509">MQPVTDERTARRRQPPRPDDYPHRVVHTIRFRDLDAQNHVNNAVFLTFFEGGRVPLLRGARYGLWVEGATYVQANLNIDYLAEIHYPGEVVIGTRVARVGTSSLVFDQAVFNEDRCAGLAQSTLVLIDRETRKPRPFPEEIATRLRAGGGAVPEVG</sequence>
<dbReference type="GO" id="GO:0047617">
    <property type="term" value="F:fatty acyl-CoA hydrolase activity"/>
    <property type="evidence" value="ECO:0007669"/>
    <property type="project" value="TreeGrafter"/>
</dbReference>
<comment type="caution">
    <text evidence="4">The sequence shown here is derived from an EMBL/GenBank/DDBJ whole genome shotgun (WGS) entry which is preliminary data.</text>
</comment>
<organism evidence="4 5">
    <name type="scientific">Rhodoplanes elegans</name>
    <dbReference type="NCBI Taxonomy" id="29408"/>
    <lineage>
        <taxon>Bacteria</taxon>
        <taxon>Pseudomonadati</taxon>
        <taxon>Pseudomonadota</taxon>
        <taxon>Alphaproteobacteria</taxon>
        <taxon>Hyphomicrobiales</taxon>
        <taxon>Nitrobacteraceae</taxon>
        <taxon>Rhodoplanes</taxon>
    </lineage>
</organism>
<dbReference type="Pfam" id="PF13279">
    <property type="entry name" value="4HBT_2"/>
    <property type="match status" value="1"/>
</dbReference>
<dbReference type="PANTHER" id="PTHR31793">
    <property type="entry name" value="4-HYDROXYBENZOYL-COA THIOESTERASE FAMILY MEMBER"/>
    <property type="match status" value="1"/>
</dbReference>
<name>A0A327KUD5_9BRAD</name>
<dbReference type="OrthoDB" id="9799036at2"/>
<dbReference type="Proteomes" id="UP000248863">
    <property type="component" value="Unassembled WGS sequence"/>
</dbReference>
<evidence type="ECO:0000313" key="4">
    <source>
        <dbReference type="EMBL" id="RAI41574.1"/>
    </source>
</evidence>
<evidence type="ECO:0000256" key="2">
    <source>
        <dbReference type="ARBA" id="ARBA00022801"/>
    </source>
</evidence>
<dbReference type="PANTHER" id="PTHR31793:SF27">
    <property type="entry name" value="NOVEL THIOESTERASE SUPERFAMILY DOMAIN AND SAPOSIN A-TYPE DOMAIN CONTAINING PROTEIN (0610012H03RIK)"/>
    <property type="match status" value="1"/>
</dbReference>
<evidence type="ECO:0000256" key="1">
    <source>
        <dbReference type="ARBA" id="ARBA00005953"/>
    </source>
</evidence>
<evidence type="ECO:0000313" key="5">
    <source>
        <dbReference type="Proteomes" id="UP000248863"/>
    </source>
</evidence>